<organism evidence="1">
    <name type="scientific">uncultured Caudovirales phage</name>
    <dbReference type="NCBI Taxonomy" id="2100421"/>
    <lineage>
        <taxon>Viruses</taxon>
        <taxon>Duplodnaviria</taxon>
        <taxon>Heunggongvirae</taxon>
        <taxon>Uroviricota</taxon>
        <taxon>Caudoviricetes</taxon>
        <taxon>Peduoviridae</taxon>
        <taxon>Maltschvirus</taxon>
        <taxon>Maltschvirus maltsch</taxon>
    </lineage>
</organism>
<reference evidence="1" key="1">
    <citation type="submission" date="2020-05" db="EMBL/GenBank/DDBJ databases">
        <authorList>
            <person name="Chiriac C."/>
            <person name="Salcher M."/>
            <person name="Ghai R."/>
            <person name="Kavagutti S V."/>
        </authorList>
    </citation>
    <scope>NUCLEOTIDE SEQUENCE</scope>
</reference>
<dbReference type="EMBL" id="LR797813">
    <property type="protein sequence ID" value="CAB4240623.1"/>
    <property type="molecule type" value="Genomic_DNA"/>
</dbReference>
<gene>
    <name evidence="1" type="ORF">UFOVP39_26</name>
</gene>
<sequence>MKFPKHRANCFYVMRYTTTSPAAVVGIFPTSSGADEFAGACAQDFYDRGFTDDDFSFEVQMTTYYDA</sequence>
<protein>
    <submittedName>
        <fullName evidence="1">Uncharacterized protein</fullName>
    </submittedName>
</protein>
<proteinExistence type="predicted"/>
<evidence type="ECO:0000313" key="1">
    <source>
        <dbReference type="EMBL" id="CAB4240623.1"/>
    </source>
</evidence>
<accession>A0A6J5T8Z3</accession>
<name>A0A6J5T8Z3_9CAUD</name>